<keyword evidence="7" id="KW-1185">Reference proteome</keyword>
<keyword evidence="2" id="KW-0479">Metal-binding</keyword>
<evidence type="ECO:0000256" key="2">
    <source>
        <dbReference type="ARBA" id="ARBA00022723"/>
    </source>
</evidence>
<comment type="caution">
    <text evidence="6">The sequence shown here is derived from an EMBL/GenBank/DDBJ whole genome shotgun (WGS) entry which is preliminary data.</text>
</comment>
<keyword evidence="5" id="KW-0539">Nucleus</keyword>
<dbReference type="GO" id="GO:0008270">
    <property type="term" value="F:zinc ion binding"/>
    <property type="evidence" value="ECO:0007669"/>
    <property type="project" value="UniProtKB-KW"/>
</dbReference>
<dbReference type="EMBL" id="AVOT02041927">
    <property type="protein sequence ID" value="MBW0537295.1"/>
    <property type="molecule type" value="Genomic_DNA"/>
</dbReference>
<evidence type="ECO:0000256" key="4">
    <source>
        <dbReference type="ARBA" id="ARBA00022833"/>
    </source>
</evidence>
<evidence type="ECO:0000313" key="6">
    <source>
        <dbReference type="EMBL" id="MBW0537295.1"/>
    </source>
</evidence>
<evidence type="ECO:0000256" key="5">
    <source>
        <dbReference type="ARBA" id="ARBA00023242"/>
    </source>
</evidence>
<dbReference type="OrthoDB" id="2505635at2759"/>
<gene>
    <name evidence="6" type="ORF">O181_077010</name>
</gene>
<dbReference type="InterPro" id="IPR052035">
    <property type="entry name" value="ZnF_BED_domain_contain"/>
</dbReference>
<dbReference type="PANTHER" id="PTHR46481:SF10">
    <property type="entry name" value="ZINC FINGER BED DOMAIN-CONTAINING PROTEIN 39"/>
    <property type="match status" value="1"/>
</dbReference>
<dbReference type="SUPFAM" id="SSF53098">
    <property type="entry name" value="Ribonuclease H-like"/>
    <property type="match status" value="1"/>
</dbReference>
<evidence type="ECO:0008006" key="8">
    <source>
        <dbReference type="Google" id="ProtNLM"/>
    </source>
</evidence>
<dbReference type="AlphaFoldDB" id="A0A9Q3IFK3"/>
<accession>A0A9Q3IFK3</accession>
<keyword evidence="4" id="KW-0862">Zinc</keyword>
<evidence type="ECO:0000256" key="3">
    <source>
        <dbReference type="ARBA" id="ARBA00022771"/>
    </source>
</evidence>
<name>A0A9Q3IFK3_9BASI</name>
<comment type="subcellular location">
    <subcellularLocation>
        <location evidence="1">Nucleus</location>
    </subcellularLocation>
</comment>
<protein>
    <recommendedName>
        <fullName evidence="8">DUF659 domain-containing protein</fullName>
    </recommendedName>
</protein>
<dbReference type="GO" id="GO:0005634">
    <property type="term" value="C:nucleus"/>
    <property type="evidence" value="ECO:0007669"/>
    <property type="project" value="UniProtKB-SubCell"/>
</dbReference>
<organism evidence="6 7">
    <name type="scientific">Austropuccinia psidii MF-1</name>
    <dbReference type="NCBI Taxonomy" id="1389203"/>
    <lineage>
        <taxon>Eukaryota</taxon>
        <taxon>Fungi</taxon>
        <taxon>Dikarya</taxon>
        <taxon>Basidiomycota</taxon>
        <taxon>Pucciniomycotina</taxon>
        <taxon>Pucciniomycetes</taxon>
        <taxon>Pucciniales</taxon>
        <taxon>Sphaerophragmiaceae</taxon>
        <taxon>Austropuccinia</taxon>
    </lineage>
</organism>
<reference evidence="6" key="1">
    <citation type="submission" date="2021-03" db="EMBL/GenBank/DDBJ databases">
        <title>Draft genome sequence of rust myrtle Austropuccinia psidii MF-1, a brazilian biotype.</title>
        <authorList>
            <person name="Quecine M.C."/>
            <person name="Pachon D.M.R."/>
            <person name="Bonatelli M.L."/>
            <person name="Correr F.H."/>
            <person name="Franceschini L.M."/>
            <person name="Leite T.F."/>
            <person name="Margarido G.R.A."/>
            <person name="Almeida C.A."/>
            <person name="Ferrarezi J.A."/>
            <person name="Labate C.A."/>
        </authorList>
    </citation>
    <scope>NUCLEOTIDE SEQUENCE</scope>
    <source>
        <strain evidence="6">MF-1</strain>
    </source>
</reference>
<dbReference type="Proteomes" id="UP000765509">
    <property type="component" value="Unassembled WGS sequence"/>
</dbReference>
<dbReference type="PANTHER" id="PTHR46481">
    <property type="entry name" value="ZINC FINGER BED DOMAIN-CONTAINING PROTEIN 4"/>
    <property type="match status" value="1"/>
</dbReference>
<keyword evidence="3" id="KW-0863">Zinc-finger</keyword>
<evidence type="ECO:0000256" key="1">
    <source>
        <dbReference type="ARBA" id="ARBA00004123"/>
    </source>
</evidence>
<evidence type="ECO:0000313" key="7">
    <source>
        <dbReference type="Proteomes" id="UP000765509"/>
    </source>
</evidence>
<dbReference type="InterPro" id="IPR012337">
    <property type="entry name" value="RNaseH-like_sf"/>
</dbReference>
<sequence length="113" mass="12275">MAVTAHFLNKDFNLQFVSLGLIKLNGDHSGASLAQHFMDILRRYNLEDQIISINSDNASVDTKMANIIQNMTPAFSADTQAIGCMAHTLHLAAQDGLNNLAQPLPSSGLHQND</sequence>
<proteinExistence type="predicted"/>